<dbReference type="Proteomes" id="UP000179264">
    <property type="component" value="Unassembled WGS sequence"/>
</dbReference>
<evidence type="ECO:0000259" key="1">
    <source>
        <dbReference type="PROSITE" id="PS51688"/>
    </source>
</evidence>
<dbReference type="InterPro" id="IPR030934">
    <property type="entry name" value="Intein_C"/>
</dbReference>
<dbReference type="InterPro" id="IPR036844">
    <property type="entry name" value="Hint_dom_sf"/>
</dbReference>
<dbReference type="InterPro" id="IPR032179">
    <property type="entry name" value="Cry22Aa_Ig-like"/>
</dbReference>
<dbReference type="EMBL" id="MHVL01000025">
    <property type="protein sequence ID" value="OHA93200.1"/>
    <property type="molecule type" value="Genomic_DNA"/>
</dbReference>
<dbReference type="InterPro" id="IPR003586">
    <property type="entry name" value="Hint_dom_C"/>
</dbReference>
<dbReference type="SUPFAM" id="SSF51294">
    <property type="entry name" value="Hedgehog/intein (Hint) domain"/>
    <property type="match status" value="1"/>
</dbReference>
<gene>
    <name evidence="2" type="ORF">A2W58_02535</name>
</gene>
<dbReference type="InterPro" id="IPR013783">
    <property type="entry name" value="Ig-like_fold"/>
</dbReference>
<dbReference type="SMART" id="SM00305">
    <property type="entry name" value="HintC"/>
    <property type="match status" value="1"/>
</dbReference>
<dbReference type="InterPro" id="IPR030392">
    <property type="entry name" value="S74_ICA"/>
</dbReference>
<name>A0A1G2T7G9_9BACT</name>
<dbReference type="Pfam" id="PF13884">
    <property type="entry name" value="Peptidase_S74"/>
    <property type="match status" value="1"/>
</dbReference>
<feature type="domain" description="Peptidase S74" evidence="1">
    <location>
        <begin position="159"/>
        <end position="252"/>
    </location>
</feature>
<accession>A0A1G2T7G9</accession>
<dbReference type="Pfam" id="PF14890">
    <property type="entry name" value="Intein_splicing"/>
    <property type="match status" value="1"/>
</dbReference>
<dbReference type="Gene3D" id="2.170.16.10">
    <property type="entry name" value="Hedgehog/Intein (Hint) domain"/>
    <property type="match status" value="1"/>
</dbReference>
<proteinExistence type="predicted"/>
<dbReference type="PROSITE" id="PS51688">
    <property type="entry name" value="ICA"/>
    <property type="match status" value="1"/>
</dbReference>
<dbReference type="PROSITE" id="PS50818">
    <property type="entry name" value="INTEIN_C_TER"/>
    <property type="match status" value="1"/>
</dbReference>
<dbReference type="NCBIfam" id="TIGR01443">
    <property type="entry name" value="intein_Cterm"/>
    <property type="match status" value="1"/>
</dbReference>
<evidence type="ECO:0000313" key="3">
    <source>
        <dbReference type="Proteomes" id="UP000179264"/>
    </source>
</evidence>
<sequence>MLGFFKKNNIHGQWLPVSELSVGMQIAVPKDGVLEAHQAGLINSRQWMGGHSPSAGGEAWPSLGAGSFGDVLWDEIISIEENGEEQVWDIEVEGTHNFIGNNIFAHNTYISGNTGIGTSTPSSKLHVFSNISGGGVATFTDANASCTIDPTNSGLSCSSDQNLKKDIVALNATSTLDKLMSLRAVDYHWSGESSAVGTHTGFVAQEVEAVFPEFVSTDTAGRKAVAYGNLIPVMVTAIQQINNKVAVLDSRLTNLEALVASSESSAETGLTFAQIISEFVSQFETIGAKFVDGIAYFKNIFVGKLTVGSTAKPTGITIYDEVTGLPYCLKIQNGATVSLSGQCPEPSLGATNSNGSATSSPAVDSSVPVLTILGNNPATVPVGSTYSDLGATVTDTNADGSVNNNLGIATFINGVEMQSISLDTSTTSVHTILYKATDGAGNVGEGTRTVNVVSAE</sequence>
<dbReference type="AlphaFoldDB" id="A0A1G2T7G9"/>
<dbReference type="Gene3D" id="2.60.40.10">
    <property type="entry name" value="Immunoglobulins"/>
    <property type="match status" value="1"/>
</dbReference>
<dbReference type="CDD" id="cd00081">
    <property type="entry name" value="Hint"/>
    <property type="match status" value="1"/>
</dbReference>
<comment type="caution">
    <text evidence="2">The sequence shown here is derived from an EMBL/GenBank/DDBJ whole genome shotgun (WGS) entry which is preliminary data.</text>
</comment>
<evidence type="ECO:0000313" key="2">
    <source>
        <dbReference type="EMBL" id="OHA93200.1"/>
    </source>
</evidence>
<organism evidence="2 3">
    <name type="scientific">Candidatus Zambryskibacteria bacterium RIFCSPHIGHO2_02_38_10.5</name>
    <dbReference type="NCBI Taxonomy" id="1802742"/>
    <lineage>
        <taxon>Bacteria</taxon>
        <taxon>Candidatus Zambryskiibacteriota</taxon>
    </lineage>
</organism>
<reference evidence="2 3" key="1">
    <citation type="journal article" date="2016" name="Nat. Commun.">
        <title>Thousands of microbial genomes shed light on interconnected biogeochemical processes in an aquifer system.</title>
        <authorList>
            <person name="Anantharaman K."/>
            <person name="Brown C.T."/>
            <person name="Hug L.A."/>
            <person name="Sharon I."/>
            <person name="Castelle C.J."/>
            <person name="Probst A.J."/>
            <person name="Thomas B.C."/>
            <person name="Singh A."/>
            <person name="Wilkins M.J."/>
            <person name="Karaoz U."/>
            <person name="Brodie E.L."/>
            <person name="Williams K.H."/>
            <person name="Hubbard S.S."/>
            <person name="Banfield J.F."/>
        </authorList>
    </citation>
    <scope>NUCLEOTIDE SEQUENCE [LARGE SCALE GENOMIC DNA]</scope>
</reference>
<protein>
    <recommendedName>
        <fullName evidence="1">Peptidase S74 domain-containing protein</fullName>
    </recommendedName>
</protein>
<dbReference type="Pfam" id="PF16403">
    <property type="entry name" value="Bact_surface_Ig-like"/>
    <property type="match status" value="1"/>
</dbReference>